<comment type="caution">
    <text evidence="2">The sequence shown here is derived from an EMBL/GenBank/DDBJ whole genome shotgun (WGS) entry which is preliminary data.</text>
</comment>
<feature type="compositionally biased region" description="Basic residues" evidence="1">
    <location>
        <begin position="41"/>
        <end position="54"/>
    </location>
</feature>
<dbReference type="EMBL" id="JAYMYQ010000004">
    <property type="protein sequence ID" value="KAK7337562.1"/>
    <property type="molecule type" value="Genomic_DNA"/>
</dbReference>
<gene>
    <name evidence="2" type="ORF">VNO77_18143</name>
</gene>
<evidence type="ECO:0000313" key="2">
    <source>
        <dbReference type="EMBL" id="KAK7337562.1"/>
    </source>
</evidence>
<protein>
    <submittedName>
        <fullName evidence="2">Uncharacterized protein</fullName>
    </submittedName>
</protein>
<name>A0AAN9QJD0_CANGL</name>
<accession>A0AAN9QJD0</accession>
<keyword evidence="3" id="KW-1185">Reference proteome</keyword>
<feature type="compositionally biased region" description="Polar residues" evidence="1">
    <location>
        <begin position="57"/>
        <end position="68"/>
    </location>
</feature>
<proteinExistence type="predicted"/>
<dbReference type="Proteomes" id="UP001367508">
    <property type="component" value="Unassembled WGS sequence"/>
</dbReference>
<feature type="region of interest" description="Disordered" evidence="1">
    <location>
        <begin position="34"/>
        <end position="68"/>
    </location>
</feature>
<organism evidence="2 3">
    <name type="scientific">Canavalia gladiata</name>
    <name type="common">Sword bean</name>
    <name type="synonym">Dolichos gladiatus</name>
    <dbReference type="NCBI Taxonomy" id="3824"/>
    <lineage>
        <taxon>Eukaryota</taxon>
        <taxon>Viridiplantae</taxon>
        <taxon>Streptophyta</taxon>
        <taxon>Embryophyta</taxon>
        <taxon>Tracheophyta</taxon>
        <taxon>Spermatophyta</taxon>
        <taxon>Magnoliopsida</taxon>
        <taxon>eudicotyledons</taxon>
        <taxon>Gunneridae</taxon>
        <taxon>Pentapetalae</taxon>
        <taxon>rosids</taxon>
        <taxon>fabids</taxon>
        <taxon>Fabales</taxon>
        <taxon>Fabaceae</taxon>
        <taxon>Papilionoideae</taxon>
        <taxon>50 kb inversion clade</taxon>
        <taxon>NPAAA clade</taxon>
        <taxon>indigoferoid/millettioid clade</taxon>
        <taxon>Phaseoleae</taxon>
        <taxon>Canavalia</taxon>
    </lineage>
</organism>
<evidence type="ECO:0000313" key="3">
    <source>
        <dbReference type="Proteomes" id="UP001367508"/>
    </source>
</evidence>
<evidence type="ECO:0000256" key="1">
    <source>
        <dbReference type="SAM" id="MobiDB-lite"/>
    </source>
</evidence>
<sequence length="68" mass="7834">MPYKLACFICFALCCQKIVTVWLYKICKTAQTGAFPQTPKPNRRRRESRSHLHFAHTTCSLSQISKTS</sequence>
<dbReference type="AlphaFoldDB" id="A0AAN9QJD0"/>
<reference evidence="2 3" key="1">
    <citation type="submission" date="2024-01" db="EMBL/GenBank/DDBJ databases">
        <title>The genomes of 5 underutilized Papilionoideae crops provide insights into root nodulation and disease resistanc.</title>
        <authorList>
            <person name="Jiang F."/>
        </authorList>
    </citation>
    <scope>NUCLEOTIDE SEQUENCE [LARGE SCALE GENOMIC DNA]</scope>
    <source>
        <strain evidence="2">LVBAO_FW01</strain>
        <tissue evidence="2">Leaves</tissue>
    </source>
</reference>